<dbReference type="InterPro" id="IPR013083">
    <property type="entry name" value="Znf_RING/FYVE/PHD"/>
</dbReference>
<comment type="caution">
    <text evidence="4">The sequence shown here is derived from an EMBL/GenBank/DDBJ whole genome shotgun (WGS) entry which is preliminary data.</text>
</comment>
<dbReference type="PROSITE" id="PS50089">
    <property type="entry name" value="ZF_RING_2"/>
    <property type="match status" value="1"/>
</dbReference>
<dbReference type="EMBL" id="LGRX02024552">
    <property type="protein sequence ID" value="KAK3253934.1"/>
    <property type="molecule type" value="Genomic_DNA"/>
</dbReference>
<proteinExistence type="predicted"/>
<keyword evidence="1" id="KW-0479">Metal-binding</keyword>
<dbReference type="GO" id="GO:0008270">
    <property type="term" value="F:zinc ion binding"/>
    <property type="evidence" value="ECO:0007669"/>
    <property type="project" value="UniProtKB-KW"/>
</dbReference>
<feature type="coiled-coil region" evidence="2">
    <location>
        <begin position="120"/>
        <end position="160"/>
    </location>
</feature>
<protein>
    <recommendedName>
        <fullName evidence="3">RING-type domain-containing protein</fullName>
    </recommendedName>
</protein>
<evidence type="ECO:0000259" key="3">
    <source>
        <dbReference type="PROSITE" id="PS50089"/>
    </source>
</evidence>
<dbReference type="InterPro" id="IPR001841">
    <property type="entry name" value="Znf_RING"/>
</dbReference>
<keyword evidence="5" id="KW-1185">Reference proteome</keyword>
<dbReference type="Gene3D" id="3.30.40.10">
    <property type="entry name" value="Zinc/RING finger domain, C3HC4 (zinc finger)"/>
    <property type="match status" value="1"/>
</dbReference>
<evidence type="ECO:0000313" key="4">
    <source>
        <dbReference type="EMBL" id="KAK3253934.1"/>
    </source>
</evidence>
<dbReference type="Proteomes" id="UP001190700">
    <property type="component" value="Unassembled WGS sequence"/>
</dbReference>
<evidence type="ECO:0000256" key="2">
    <source>
        <dbReference type="SAM" id="Coils"/>
    </source>
</evidence>
<keyword evidence="1" id="KW-0862">Zinc</keyword>
<keyword evidence="2" id="KW-0175">Coiled coil</keyword>
<dbReference type="SUPFAM" id="SSF57850">
    <property type="entry name" value="RING/U-box"/>
    <property type="match status" value="1"/>
</dbReference>
<keyword evidence="1" id="KW-0863">Zinc-finger</keyword>
<evidence type="ECO:0000313" key="5">
    <source>
        <dbReference type="Proteomes" id="UP001190700"/>
    </source>
</evidence>
<reference evidence="4 5" key="1">
    <citation type="journal article" date="2015" name="Genome Biol. Evol.">
        <title>Comparative Genomics of a Bacterivorous Green Alga Reveals Evolutionary Causalities and Consequences of Phago-Mixotrophic Mode of Nutrition.</title>
        <authorList>
            <person name="Burns J.A."/>
            <person name="Paasch A."/>
            <person name="Narechania A."/>
            <person name="Kim E."/>
        </authorList>
    </citation>
    <scope>NUCLEOTIDE SEQUENCE [LARGE SCALE GENOMIC DNA]</scope>
    <source>
        <strain evidence="4 5">PLY_AMNH</strain>
    </source>
</reference>
<name>A0AAE0CGP7_9CHLO</name>
<gene>
    <name evidence="4" type="ORF">CYMTET_36837</name>
</gene>
<evidence type="ECO:0000256" key="1">
    <source>
        <dbReference type="PROSITE-ProRule" id="PRU00175"/>
    </source>
</evidence>
<dbReference type="AlphaFoldDB" id="A0AAE0CGP7"/>
<sequence>MTSATTRANSMHKGCRCAQLYKDLQAHKDNAHKGFQAELKAVEEKHRMETRRLLEREKRKLEIKHASSVQKMSTTIKNLLEKSERDEADQRELHEKMLVVQRVADEQARQKLEEFEVIRKSEKEILERKLQERLEEFERKKDEERNKLETKSRNAVLESQKDVLKQLGISVELTDGEINYCKLCYNEYIRYVPELETDPDRKEDKGLLRCMLDPCGHMYTCLECATNLWQKKTVKAKGKKPSAECPWCKRKISSKPIPFKAYA</sequence>
<organism evidence="4 5">
    <name type="scientific">Cymbomonas tetramitiformis</name>
    <dbReference type="NCBI Taxonomy" id="36881"/>
    <lineage>
        <taxon>Eukaryota</taxon>
        <taxon>Viridiplantae</taxon>
        <taxon>Chlorophyta</taxon>
        <taxon>Pyramimonadophyceae</taxon>
        <taxon>Pyramimonadales</taxon>
        <taxon>Pyramimonadaceae</taxon>
        <taxon>Cymbomonas</taxon>
    </lineage>
</organism>
<feature type="domain" description="RING-type" evidence="3">
    <location>
        <begin position="181"/>
        <end position="249"/>
    </location>
</feature>
<accession>A0AAE0CGP7</accession>